<proteinExistence type="inferred from homology"/>
<evidence type="ECO:0000259" key="9">
    <source>
        <dbReference type="Pfam" id="PF14748"/>
    </source>
</evidence>
<dbReference type="InterPro" id="IPR036249">
    <property type="entry name" value="Thioredoxin-like_sf"/>
</dbReference>
<keyword evidence="5" id="KW-0641">Proline biosynthesis</keyword>
<evidence type="ECO:0000256" key="6">
    <source>
        <dbReference type="SAM" id="MobiDB-lite"/>
    </source>
</evidence>
<reference evidence="10 11" key="1">
    <citation type="submission" date="2024-04" db="EMBL/GenBank/DDBJ databases">
        <title>genome sequences of Mucor flavus KT1a and Helicostylum pulchrum KT1b strains isolated from the surface of a dry-aged beef.</title>
        <authorList>
            <person name="Toyotome T."/>
            <person name="Hosono M."/>
            <person name="Torimaru M."/>
            <person name="Fukuda K."/>
            <person name="Mikami N."/>
        </authorList>
    </citation>
    <scope>NUCLEOTIDE SEQUENCE [LARGE SCALE GENOMIC DNA]</scope>
    <source>
        <strain evidence="10 11">KT1a</strain>
    </source>
</reference>
<dbReference type="InterPro" id="IPR036291">
    <property type="entry name" value="NAD(P)-bd_dom_sf"/>
</dbReference>
<feature type="domain" description="Pyrroline-5-carboxylate reductase catalytic N-terminal" evidence="8">
    <location>
        <begin position="273"/>
        <end position="370"/>
    </location>
</feature>
<evidence type="ECO:0000256" key="4">
    <source>
        <dbReference type="ARBA" id="ARBA00023002"/>
    </source>
</evidence>
<comment type="pathway">
    <text evidence="5">Amino-acid biosynthesis; L-proline biosynthesis; L-proline from L-glutamate 5-semialdehyde: step 1/1.</text>
</comment>
<accession>A0ABP9YWG8</accession>
<comment type="similarity">
    <text evidence="2">Belongs to the phosducin family.</text>
</comment>
<evidence type="ECO:0000259" key="7">
    <source>
        <dbReference type="Pfam" id="PF02114"/>
    </source>
</evidence>
<feature type="compositionally biased region" description="Acidic residues" evidence="6">
    <location>
        <begin position="26"/>
        <end position="39"/>
    </location>
</feature>
<comment type="similarity">
    <text evidence="1 5">Belongs to the pyrroline-5-carboxylate reductase family.</text>
</comment>
<comment type="caution">
    <text evidence="10">The sequence shown here is derived from an EMBL/GenBank/DDBJ whole genome shotgun (WGS) entry which is preliminary data.</text>
</comment>
<keyword evidence="11" id="KW-1185">Reference proteome</keyword>
<dbReference type="NCBIfam" id="TIGR00112">
    <property type="entry name" value="proC"/>
    <property type="match status" value="1"/>
</dbReference>
<sequence length="549" mass="61272">MEDALWAQLQNTGLEEHDDKDRIEQETDEEEEEEDEQTKEEEQFSRPREERVDGPQTGPKGVKADRDFHELNKLVANKKAINEYNARMVAKAPMTTTYLDDEREELLVLQHDELKYVREQRLKQLKRERDQRVFGTVTTIDMDTYAEVIDEEASKETPVIVHLFDERLEKCRVLDQYLSSLSHKYALAKFVRISAVELDFDLVESPAILGYKNGILIANLVRIIDLVGARFDIEEIEDVLLRNGALSEKDLLQTITSHMVSSTVKKIVNKPIISFIGGGNMAEAILAGLQSSGHPSSLLRYSEPFDQRLEYMQTKYPDFVSSKNNGEIIEGSDIVILAVKPQVLRSVVINDLSGLLKQNPKLLIVSIAAGITTQDIYKWLNTSDPASIVRCMPNTPALVGEGAVGLYATDHVNKEQREMTESIMNSIAKQVSWVSQESLIDSVTGISGSGPAYFFLIMEAMQNAGIEAGLTLEDAKALTIQTCLGAARMAQTSEDDLATLRRKVTSPKGTTEAAINSMESNNIRQTMSDAVFAAQNRGKELAEQLGKEL</sequence>
<dbReference type="EC" id="1.5.1.2" evidence="5"/>
<feature type="domain" description="Pyrroline-5-carboxylate reductase dimerisation" evidence="9">
    <location>
        <begin position="437"/>
        <end position="541"/>
    </location>
</feature>
<dbReference type="InterPro" id="IPR008927">
    <property type="entry name" value="6-PGluconate_DH-like_C_sf"/>
</dbReference>
<evidence type="ECO:0000313" key="10">
    <source>
        <dbReference type="EMBL" id="GAA5811210.1"/>
    </source>
</evidence>
<dbReference type="SUPFAM" id="SSF48179">
    <property type="entry name" value="6-phosphogluconate dehydrogenase C-terminal domain-like"/>
    <property type="match status" value="1"/>
</dbReference>
<dbReference type="SUPFAM" id="SSF52833">
    <property type="entry name" value="Thioredoxin-like"/>
    <property type="match status" value="1"/>
</dbReference>
<evidence type="ECO:0000256" key="2">
    <source>
        <dbReference type="ARBA" id="ARBA00009686"/>
    </source>
</evidence>
<evidence type="ECO:0000256" key="1">
    <source>
        <dbReference type="ARBA" id="ARBA00005525"/>
    </source>
</evidence>
<dbReference type="Proteomes" id="UP001473302">
    <property type="component" value="Unassembled WGS sequence"/>
</dbReference>
<keyword evidence="4 5" id="KW-0560">Oxidoreductase</keyword>
<gene>
    <name evidence="10" type="ORF">MFLAVUS_004641</name>
</gene>
<name>A0ABP9YWG8_9FUNG</name>
<dbReference type="HAMAP" id="MF_01925">
    <property type="entry name" value="P5C_reductase"/>
    <property type="match status" value="1"/>
</dbReference>
<dbReference type="PROSITE" id="PS00521">
    <property type="entry name" value="P5CR"/>
    <property type="match status" value="1"/>
</dbReference>
<dbReference type="InterPro" id="IPR029036">
    <property type="entry name" value="P5CR_dimer"/>
</dbReference>
<dbReference type="Gene3D" id="3.40.50.720">
    <property type="entry name" value="NAD(P)-binding Rossmann-like Domain"/>
    <property type="match status" value="1"/>
</dbReference>
<keyword evidence="5" id="KW-0028">Amino-acid biosynthesis</keyword>
<dbReference type="InterPro" id="IPR000304">
    <property type="entry name" value="Pyrroline-COOH_reductase"/>
</dbReference>
<dbReference type="Pfam" id="PF03807">
    <property type="entry name" value="F420_oxidored"/>
    <property type="match status" value="1"/>
</dbReference>
<dbReference type="SUPFAM" id="SSF51735">
    <property type="entry name" value="NAD(P)-binding Rossmann-fold domains"/>
    <property type="match status" value="1"/>
</dbReference>
<dbReference type="PANTHER" id="PTHR11645">
    <property type="entry name" value="PYRROLINE-5-CARBOXYLATE REDUCTASE"/>
    <property type="match status" value="1"/>
</dbReference>
<evidence type="ECO:0000313" key="11">
    <source>
        <dbReference type="Proteomes" id="UP001473302"/>
    </source>
</evidence>
<evidence type="ECO:0000256" key="3">
    <source>
        <dbReference type="ARBA" id="ARBA00022857"/>
    </source>
</evidence>
<evidence type="ECO:0000256" key="5">
    <source>
        <dbReference type="RuleBase" id="RU003903"/>
    </source>
</evidence>
<feature type="region of interest" description="Disordered" evidence="6">
    <location>
        <begin position="1"/>
        <end position="66"/>
    </location>
</feature>
<feature type="compositionally biased region" description="Basic and acidic residues" evidence="6">
    <location>
        <begin position="14"/>
        <end position="25"/>
    </location>
</feature>
<dbReference type="Gene3D" id="1.10.3730.10">
    <property type="entry name" value="ProC C-terminal domain-like"/>
    <property type="match status" value="1"/>
</dbReference>
<dbReference type="PANTHER" id="PTHR11645:SF0">
    <property type="entry name" value="PYRROLINE-5-CARBOXYLATE REDUCTASE 3"/>
    <property type="match status" value="1"/>
</dbReference>
<evidence type="ECO:0000259" key="8">
    <source>
        <dbReference type="Pfam" id="PF03807"/>
    </source>
</evidence>
<dbReference type="Pfam" id="PF02114">
    <property type="entry name" value="Phosducin"/>
    <property type="match status" value="1"/>
</dbReference>
<keyword evidence="3 5" id="KW-0521">NADP</keyword>
<feature type="domain" description="Phosducin" evidence="7">
    <location>
        <begin position="114"/>
        <end position="261"/>
    </location>
</feature>
<dbReference type="InterPro" id="IPR024253">
    <property type="entry name" value="Phosducin_thioredoxin-like_dom"/>
</dbReference>
<dbReference type="InterPro" id="IPR053790">
    <property type="entry name" value="P5CR-like_CS"/>
</dbReference>
<dbReference type="Gene3D" id="3.40.30.10">
    <property type="entry name" value="Glutaredoxin"/>
    <property type="match status" value="1"/>
</dbReference>
<feature type="compositionally biased region" description="Basic and acidic residues" evidence="6">
    <location>
        <begin position="40"/>
        <end position="53"/>
    </location>
</feature>
<dbReference type="Pfam" id="PF14748">
    <property type="entry name" value="P5CR_dimer"/>
    <property type="match status" value="1"/>
</dbReference>
<dbReference type="EMBL" id="BAABUK010000009">
    <property type="protein sequence ID" value="GAA5811210.1"/>
    <property type="molecule type" value="Genomic_DNA"/>
</dbReference>
<dbReference type="InterPro" id="IPR028939">
    <property type="entry name" value="P5C_Rdtase_cat_N"/>
</dbReference>
<comment type="catalytic activity">
    <reaction evidence="5">
        <text>L-proline + NADP(+) = (S)-1-pyrroline-5-carboxylate + NADPH + 2 H(+)</text>
        <dbReference type="Rhea" id="RHEA:14109"/>
        <dbReference type="ChEBI" id="CHEBI:15378"/>
        <dbReference type="ChEBI" id="CHEBI:17388"/>
        <dbReference type="ChEBI" id="CHEBI:57783"/>
        <dbReference type="ChEBI" id="CHEBI:58349"/>
        <dbReference type="ChEBI" id="CHEBI:60039"/>
        <dbReference type="EC" id="1.5.1.2"/>
    </reaction>
</comment>
<protein>
    <recommendedName>
        <fullName evidence="5">Pyrroline-5-carboxylate reductase</fullName>
        <ecNumber evidence="5">1.5.1.2</ecNumber>
    </recommendedName>
</protein>
<organism evidence="10 11">
    <name type="scientific">Mucor flavus</name>
    <dbReference type="NCBI Taxonomy" id="439312"/>
    <lineage>
        <taxon>Eukaryota</taxon>
        <taxon>Fungi</taxon>
        <taxon>Fungi incertae sedis</taxon>
        <taxon>Mucoromycota</taxon>
        <taxon>Mucoromycotina</taxon>
        <taxon>Mucoromycetes</taxon>
        <taxon>Mucorales</taxon>
        <taxon>Mucorineae</taxon>
        <taxon>Mucoraceae</taxon>
        <taxon>Mucor</taxon>
    </lineage>
</organism>